<accession>A0A3N2QA66</accession>
<dbReference type="AlphaFoldDB" id="A0A3N2QA66"/>
<dbReference type="EMBL" id="ML119051">
    <property type="protein sequence ID" value="ROT43558.1"/>
    <property type="molecule type" value="Genomic_DNA"/>
</dbReference>
<organism evidence="1 2">
    <name type="scientific">Sodiomyces alkalinus (strain CBS 110278 / VKM F-3762 / F11)</name>
    <name type="common">Alkaliphilic filamentous fungus</name>
    <dbReference type="NCBI Taxonomy" id="1314773"/>
    <lineage>
        <taxon>Eukaryota</taxon>
        <taxon>Fungi</taxon>
        <taxon>Dikarya</taxon>
        <taxon>Ascomycota</taxon>
        <taxon>Pezizomycotina</taxon>
        <taxon>Sordariomycetes</taxon>
        <taxon>Hypocreomycetidae</taxon>
        <taxon>Glomerellales</taxon>
        <taxon>Plectosphaerellaceae</taxon>
        <taxon>Sodiomyces</taxon>
    </lineage>
</organism>
<gene>
    <name evidence="1" type="ORF">SODALDRAFT_355772</name>
</gene>
<dbReference type="RefSeq" id="XP_028471364.1">
    <property type="nucleotide sequence ID" value="XM_028613856.1"/>
</dbReference>
<evidence type="ECO:0000313" key="1">
    <source>
        <dbReference type="EMBL" id="ROT43558.1"/>
    </source>
</evidence>
<sequence length="173" mass="18945">MADIINARGSNPSYIITHRPLILSHFPRLQGVKLSHSESQIEHPYPTNVGANNLAPWESSGSLGHYVVPYFLPPVRNRFHSPTYIPHAHPQGWVNPSACQDDLVSGPAVLLPEWGPAPEHHGSSVPFLARFCIFSPFLSLGANFSDPKNLFSVHAHLRLHPSTPSCPEGASLL</sequence>
<keyword evidence="2" id="KW-1185">Reference proteome</keyword>
<evidence type="ECO:0000313" key="2">
    <source>
        <dbReference type="Proteomes" id="UP000272025"/>
    </source>
</evidence>
<dbReference type="GeneID" id="39582334"/>
<proteinExistence type="predicted"/>
<reference evidence="1 2" key="1">
    <citation type="journal article" date="2018" name="Mol. Ecol.">
        <title>The obligate alkalophilic soda-lake fungus Sodiomyces alkalinus has shifted to a protein diet.</title>
        <authorList>
            <person name="Grum-Grzhimaylo A.A."/>
            <person name="Falkoski D.L."/>
            <person name="van den Heuvel J."/>
            <person name="Valero-Jimenez C.A."/>
            <person name="Min B."/>
            <person name="Choi I.G."/>
            <person name="Lipzen A."/>
            <person name="Daum C.G."/>
            <person name="Aanen D.K."/>
            <person name="Tsang A."/>
            <person name="Henrissat B."/>
            <person name="Bilanenko E.N."/>
            <person name="de Vries R.P."/>
            <person name="van Kan J.A.L."/>
            <person name="Grigoriev I.V."/>
            <person name="Debets A.J.M."/>
        </authorList>
    </citation>
    <scope>NUCLEOTIDE SEQUENCE [LARGE SCALE GENOMIC DNA]</scope>
    <source>
        <strain evidence="1 2">F11</strain>
    </source>
</reference>
<dbReference type="Proteomes" id="UP000272025">
    <property type="component" value="Unassembled WGS sequence"/>
</dbReference>
<protein>
    <submittedName>
        <fullName evidence="1">Uncharacterized protein</fullName>
    </submittedName>
</protein>
<name>A0A3N2QA66_SODAK</name>